<dbReference type="Proteomes" id="UP000322524">
    <property type="component" value="Unassembled WGS sequence"/>
</dbReference>
<dbReference type="RefSeq" id="WP_148989166.1">
    <property type="nucleotide sequence ID" value="NZ_VTEV01000006.1"/>
</dbReference>
<sequence>MTHKQKDATVAAEASYENKLEKFLPTSQEMENMNLSQFEEWVDIAILKIPEREISRNPLLHLQKQIVRTLEDTLSTEQQKETKVYESIKLYYKITNR</sequence>
<proteinExistence type="predicted"/>
<dbReference type="AlphaFoldDB" id="A0A5D4SYE0"/>
<dbReference type="OrthoDB" id="2971755at2"/>
<organism evidence="1 2">
    <name type="scientific">Sutcliffiella horikoshii</name>
    <dbReference type="NCBI Taxonomy" id="79883"/>
    <lineage>
        <taxon>Bacteria</taxon>
        <taxon>Bacillati</taxon>
        <taxon>Bacillota</taxon>
        <taxon>Bacilli</taxon>
        <taxon>Bacillales</taxon>
        <taxon>Bacillaceae</taxon>
        <taxon>Sutcliffiella</taxon>
    </lineage>
</organism>
<reference evidence="1 2" key="1">
    <citation type="submission" date="2019-08" db="EMBL/GenBank/DDBJ databases">
        <title>Bacillus genomes from the desert of Cuatro Cienegas, Coahuila.</title>
        <authorList>
            <person name="Olmedo-Alvarez G."/>
        </authorList>
    </citation>
    <scope>NUCLEOTIDE SEQUENCE [LARGE SCALE GENOMIC DNA]</scope>
    <source>
        <strain evidence="1 2">CH28_1T</strain>
    </source>
</reference>
<name>A0A5D4SYE0_9BACI</name>
<comment type="caution">
    <text evidence="1">The sequence shown here is derived from an EMBL/GenBank/DDBJ whole genome shotgun (WGS) entry which is preliminary data.</text>
</comment>
<evidence type="ECO:0000313" key="2">
    <source>
        <dbReference type="Proteomes" id="UP000322524"/>
    </source>
</evidence>
<evidence type="ECO:0000313" key="1">
    <source>
        <dbReference type="EMBL" id="TYS67024.1"/>
    </source>
</evidence>
<protein>
    <submittedName>
        <fullName evidence="1">Uncharacterized protein</fullName>
    </submittedName>
</protein>
<dbReference type="EMBL" id="VTEV01000006">
    <property type="protein sequence ID" value="TYS67024.1"/>
    <property type="molecule type" value="Genomic_DNA"/>
</dbReference>
<accession>A0A5D4SYE0</accession>
<gene>
    <name evidence="1" type="ORF">FZC76_15970</name>
</gene>